<dbReference type="AlphaFoldDB" id="A0AA40LVW4"/>
<accession>A0AA40LVW4</accession>
<evidence type="ECO:0000313" key="3">
    <source>
        <dbReference type="Proteomes" id="UP001177744"/>
    </source>
</evidence>
<evidence type="ECO:0000256" key="1">
    <source>
        <dbReference type="SAM" id="MobiDB-lite"/>
    </source>
</evidence>
<protein>
    <submittedName>
        <fullName evidence="2">Uncharacterized protein</fullName>
    </submittedName>
</protein>
<gene>
    <name evidence="2" type="ORF">QTO34_008095</name>
</gene>
<feature type="region of interest" description="Disordered" evidence="1">
    <location>
        <begin position="1"/>
        <end position="71"/>
    </location>
</feature>
<feature type="region of interest" description="Disordered" evidence="1">
    <location>
        <begin position="147"/>
        <end position="166"/>
    </location>
</feature>
<comment type="caution">
    <text evidence="2">The sequence shown here is derived from an EMBL/GenBank/DDBJ whole genome shotgun (WGS) entry which is preliminary data.</text>
</comment>
<evidence type="ECO:0000313" key="2">
    <source>
        <dbReference type="EMBL" id="KAK1345632.1"/>
    </source>
</evidence>
<proteinExistence type="predicted"/>
<organism evidence="2 3">
    <name type="scientific">Cnephaeus nilssonii</name>
    <name type="common">Northern bat</name>
    <name type="synonym">Eptesicus nilssonii</name>
    <dbReference type="NCBI Taxonomy" id="3371016"/>
    <lineage>
        <taxon>Eukaryota</taxon>
        <taxon>Metazoa</taxon>
        <taxon>Chordata</taxon>
        <taxon>Craniata</taxon>
        <taxon>Vertebrata</taxon>
        <taxon>Euteleostomi</taxon>
        <taxon>Mammalia</taxon>
        <taxon>Eutheria</taxon>
        <taxon>Laurasiatheria</taxon>
        <taxon>Chiroptera</taxon>
        <taxon>Yangochiroptera</taxon>
        <taxon>Vespertilionidae</taxon>
        <taxon>Cnephaeus</taxon>
    </lineage>
</organism>
<dbReference type="EMBL" id="JAULJE010000002">
    <property type="protein sequence ID" value="KAK1345632.1"/>
    <property type="molecule type" value="Genomic_DNA"/>
</dbReference>
<keyword evidence="3" id="KW-1185">Reference proteome</keyword>
<name>A0AA40LVW4_CNENI</name>
<dbReference type="Proteomes" id="UP001177744">
    <property type="component" value="Unassembled WGS sequence"/>
</dbReference>
<sequence>MEPPPQGRGRSSPGTAGPGPPGLRYCPALQPSPGPRGAPAIQGGPGTPHSHTSSSAQEARWPAMARFPPLSPQLREGTQQLWVLHGAAWNMAGIGDTVLAVGGSGGAAGPDGPQQERDHGGMVEQVSGRCQAKVGVSWGPVTPLIASQKATSRGSRGRDHGLAPRC</sequence>
<reference evidence="2" key="1">
    <citation type="submission" date="2023-06" db="EMBL/GenBank/DDBJ databases">
        <title>Reference genome for the Northern bat (Eptesicus nilssonii), a most northern bat species.</title>
        <authorList>
            <person name="Laine V.N."/>
            <person name="Pulliainen A.T."/>
            <person name="Lilley T.M."/>
        </authorList>
    </citation>
    <scope>NUCLEOTIDE SEQUENCE</scope>
    <source>
        <strain evidence="2">BLF_Eptnil</strain>
        <tissue evidence="2">Kidney</tissue>
    </source>
</reference>
<feature type="compositionally biased region" description="Basic and acidic residues" evidence="1">
    <location>
        <begin position="156"/>
        <end position="166"/>
    </location>
</feature>